<keyword evidence="3 5" id="KW-1133">Transmembrane helix</keyword>
<feature type="transmembrane region" description="Helical" evidence="5">
    <location>
        <begin position="129"/>
        <end position="149"/>
    </location>
</feature>
<dbReference type="Pfam" id="PF07681">
    <property type="entry name" value="DoxX"/>
    <property type="match status" value="1"/>
</dbReference>
<keyword evidence="4 5" id="KW-0472">Membrane</keyword>
<gene>
    <name evidence="6" type="ORF">KSX_62550</name>
</gene>
<reference evidence="6" key="1">
    <citation type="submission" date="2020-10" db="EMBL/GenBank/DDBJ databases">
        <title>Taxonomic study of unclassified bacteria belonging to the class Ktedonobacteria.</title>
        <authorList>
            <person name="Yabe S."/>
            <person name="Wang C.M."/>
            <person name="Zheng Y."/>
            <person name="Sakai Y."/>
            <person name="Cavaletti L."/>
            <person name="Monciardini P."/>
            <person name="Donadio S."/>
        </authorList>
    </citation>
    <scope>NUCLEOTIDE SEQUENCE</scope>
    <source>
        <strain evidence="6">SOSP1-1</strain>
    </source>
</reference>
<dbReference type="InterPro" id="IPR032808">
    <property type="entry name" value="DoxX"/>
</dbReference>
<dbReference type="EMBL" id="BNJF01000003">
    <property type="protein sequence ID" value="GHO48092.1"/>
    <property type="molecule type" value="Genomic_DNA"/>
</dbReference>
<evidence type="ECO:0000256" key="5">
    <source>
        <dbReference type="SAM" id="Phobius"/>
    </source>
</evidence>
<dbReference type="GO" id="GO:0016020">
    <property type="term" value="C:membrane"/>
    <property type="evidence" value="ECO:0007669"/>
    <property type="project" value="UniProtKB-SubCell"/>
</dbReference>
<proteinExistence type="predicted"/>
<evidence type="ECO:0000313" key="7">
    <source>
        <dbReference type="Proteomes" id="UP000612362"/>
    </source>
</evidence>
<dbReference type="PANTHER" id="PTHR39157:SF1">
    <property type="entry name" value="DOXX FAMILY PROTEIN"/>
    <property type="match status" value="1"/>
</dbReference>
<sequence>MKVSILKKPYRVDAAPQLPLARLLFRDVRLSWLWLPLRLYIGYVWLSAGLTKLTGYSFSLDAPVKPAPGGAWVFNAHTGDALRHFLLGALQKAGGEHASVQGWYAALLHGFVLPQAEIFTYLVTFGEVLVGLGLIFGCFTGLAALFGLFMNLNYLFAGTISINPTLAIAAVLLILAWRVAGYLGGDRILLPLLLPRIGLDKIPQSGWRAREHKLAWADRS</sequence>
<protein>
    <recommendedName>
        <fullName evidence="8">DoxX family protein</fullName>
    </recommendedName>
</protein>
<dbReference type="AlphaFoldDB" id="A0A8J3I150"/>
<accession>A0A8J3I150</accession>
<dbReference type="Proteomes" id="UP000612362">
    <property type="component" value="Unassembled WGS sequence"/>
</dbReference>
<evidence type="ECO:0000256" key="4">
    <source>
        <dbReference type="ARBA" id="ARBA00023136"/>
    </source>
</evidence>
<evidence type="ECO:0000256" key="2">
    <source>
        <dbReference type="ARBA" id="ARBA00022692"/>
    </source>
</evidence>
<feature type="transmembrane region" description="Helical" evidence="5">
    <location>
        <begin position="155"/>
        <end position="177"/>
    </location>
</feature>
<evidence type="ECO:0000256" key="1">
    <source>
        <dbReference type="ARBA" id="ARBA00004141"/>
    </source>
</evidence>
<organism evidence="6 7">
    <name type="scientific">Ktedonospora formicarum</name>
    <dbReference type="NCBI Taxonomy" id="2778364"/>
    <lineage>
        <taxon>Bacteria</taxon>
        <taxon>Bacillati</taxon>
        <taxon>Chloroflexota</taxon>
        <taxon>Ktedonobacteria</taxon>
        <taxon>Ktedonobacterales</taxon>
        <taxon>Ktedonobacteraceae</taxon>
        <taxon>Ktedonospora</taxon>
    </lineage>
</organism>
<evidence type="ECO:0008006" key="8">
    <source>
        <dbReference type="Google" id="ProtNLM"/>
    </source>
</evidence>
<dbReference type="PANTHER" id="PTHR39157">
    <property type="entry name" value="INTEGRAL MEMBRANE PROTEIN-RELATED"/>
    <property type="match status" value="1"/>
</dbReference>
<comment type="caution">
    <text evidence="6">The sequence shown here is derived from an EMBL/GenBank/DDBJ whole genome shotgun (WGS) entry which is preliminary data.</text>
</comment>
<keyword evidence="2 5" id="KW-0812">Transmembrane</keyword>
<keyword evidence="7" id="KW-1185">Reference proteome</keyword>
<dbReference type="RefSeq" id="WP_220197304.1">
    <property type="nucleotide sequence ID" value="NZ_BNJF01000003.1"/>
</dbReference>
<evidence type="ECO:0000313" key="6">
    <source>
        <dbReference type="EMBL" id="GHO48092.1"/>
    </source>
</evidence>
<name>A0A8J3I150_9CHLR</name>
<comment type="subcellular location">
    <subcellularLocation>
        <location evidence="1">Membrane</location>
        <topology evidence="1">Multi-pass membrane protein</topology>
    </subcellularLocation>
</comment>
<evidence type="ECO:0000256" key="3">
    <source>
        <dbReference type="ARBA" id="ARBA00022989"/>
    </source>
</evidence>